<dbReference type="PRINTS" id="PR01011">
    <property type="entry name" value="GLUTPROXDASE"/>
</dbReference>
<keyword evidence="3 4" id="KW-0560">Oxidoreductase</keyword>
<evidence type="ECO:0000256" key="4">
    <source>
        <dbReference type="RuleBase" id="RU000499"/>
    </source>
</evidence>
<evidence type="ECO:0000256" key="3">
    <source>
        <dbReference type="ARBA" id="ARBA00023002"/>
    </source>
</evidence>
<organism evidence="5 6">
    <name type="scientific">Taenia crassiceps</name>
    <dbReference type="NCBI Taxonomy" id="6207"/>
    <lineage>
        <taxon>Eukaryota</taxon>
        <taxon>Metazoa</taxon>
        <taxon>Spiralia</taxon>
        <taxon>Lophotrochozoa</taxon>
        <taxon>Platyhelminthes</taxon>
        <taxon>Cestoda</taxon>
        <taxon>Eucestoda</taxon>
        <taxon>Cyclophyllidea</taxon>
        <taxon>Taeniidae</taxon>
        <taxon>Taenia</taxon>
    </lineage>
</organism>
<dbReference type="CDD" id="cd00340">
    <property type="entry name" value="GSH_Peroxidase"/>
    <property type="match status" value="1"/>
</dbReference>
<comment type="similarity">
    <text evidence="1 4">Belongs to the glutathione peroxidase family.</text>
</comment>
<accession>A0ABR4Q4Q5</accession>
<dbReference type="SUPFAM" id="SSF52833">
    <property type="entry name" value="Thioredoxin-like"/>
    <property type="match status" value="1"/>
</dbReference>
<dbReference type="PANTHER" id="PTHR11592:SF78">
    <property type="entry name" value="GLUTATHIONE PEROXIDASE"/>
    <property type="match status" value="1"/>
</dbReference>
<evidence type="ECO:0000256" key="1">
    <source>
        <dbReference type="ARBA" id="ARBA00006926"/>
    </source>
</evidence>
<name>A0ABR4Q4Q5_9CEST</name>
<proteinExistence type="inferred from homology"/>
<protein>
    <recommendedName>
        <fullName evidence="4">Glutathione peroxidase</fullName>
    </recommendedName>
</protein>
<sequence length="116" mass="13389">MDLYTNYSSQGLSILAFPCNQFHNQEPGSNAEIKEAARNKFGLTFDFFSKVDVNGPDALPLFIYLQNTLKDTPTNDIKWNFTKFLIDRNGVPYRRYRPTTDPKDMKEDVEMLLSTP</sequence>
<keyword evidence="2 4" id="KW-0575">Peroxidase</keyword>
<evidence type="ECO:0000313" key="5">
    <source>
        <dbReference type="EMBL" id="KAL5104557.1"/>
    </source>
</evidence>
<dbReference type="InterPro" id="IPR036249">
    <property type="entry name" value="Thioredoxin-like_sf"/>
</dbReference>
<dbReference type="PANTHER" id="PTHR11592">
    <property type="entry name" value="GLUTATHIONE PEROXIDASE"/>
    <property type="match status" value="1"/>
</dbReference>
<gene>
    <name evidence="5" type="ORF">TcWFU_010233</name>
</gene>
<dbReference type="Gene3D" id="3.40.30.10">
    <property type="entry name" value="Glutaredoxin"/>
    <property type="match status" value="1"/>
</dbReference>
<dbReference type="PROSITE" id="PS00763">
    <property type="entry name" value="GLUTATHIONE_PEROXID_2"/>
    <property type="match status" value="1"/>
</dbReference>
<reference evidence="5 6" key="1">
    <citation type="journal article" date="2022" name="Front. Cell. Infect. Microbiol.">
        <title>The Genomes of Two Strains of Taenia crassiceps the Animal Model for the Study of Human Cysticercosis.</title>
        <authorList>
            <person name="Bobes R.J."/>
            <person name="Estrada K."/>
            <person name="Rios-Valencia D.G."/>
            <person name="Calderon-Gallegos A."/>
            <person name="de la Torre P."/>
            <person name="Carrero J.C."/>
            <person name="Sanchez-Flores A."/>
            <person name="Laclette J.P."/>
        </authorList>
    </citation>
    <scope>NUCLEOTIDE SEQUENCE [LARGE SCALE GENOMIC DNA]</scope>
    <source>
        <strain evidence="5">WFUcys</strain>
    </source>
</reference>
<dbReference type="Pfam" id="PF00255">
    <property type="entry name" value="GSHPx"/>
    <property type="match status" value="1"/>
</dbReference>
<dbReference type="EMBL" id="JAKROA010000012">
    <property type="protein sequence ID" value="KAL5104557.1"/>
    <property type="molecule type" value="Genomic_DNA"/>
</dbReference>
<dbReference type="PROSITE" id="PS51355">
    <property type="entry name" value="GLUTATHIONE_PEROXID_3"/>
    <property type="match status" value="1"/>
</dbReference>
<dbReference type="PIRSF" id="PIRSF000303">
    <property type="entry name" value="Glutathion_perox"/>
    <property type="match status" value="1"/>
</dbReference>
<dbReference type="InterPro" id="IPR000889">
    <property type="entry name" value="Glutathione_peroxidase"/>
</dbReference>
<dbReference type="Proteomes" id="UP001651158">
    <property type="component" value="Unassembled WGS sequence"/>
</dbReference>
<evidence type="ECO:0000313" key="6">
    <source>
        <dbReference type="Proteomes" id="UP001651158"/>
    </source>
</evidence>
<comment type="caution">
    <text evidence="5">The sequence shown here is derived from an EMBL/GenBank/DDBJ whole genome shotgun (WGS) entry which is preliminary data.</text>
</comment>
<evidence type="ECO:0000256" key="2">
    <source>
        <dbReference type="ARBA" id="ARBA00022559"/>
    </source>
</evidence>
<dbReference type="InterPro" id="IPR029760">
    <property type="entry name" value="GPX_CS"/>
</dbReference>
<keyword evidence="6" id="KW-1185">Reference proteome</keyword>